<organism evidence="2 3">
    <name type="scientific">Phyllosticta citrichinensis</name>
    <dbReference type="NCBI Taxonomy" id="1130410"/>
    <lineage>
        <taxon>Eukaryota</taxon>
        <taxon>Fungi</taxon>
        <taxon>Dikarya</taxon>
        <taxon>Ascomycota</taxon>
        <taxon>Pezizomycotina</taxon>
        <taxon>Dothideomycetes</taxon>
        <taxon>Dothideomycetes incertae sedis</taxon>
        <taxon>Botryosphaeriales</taxon>
        <taxon>Phyllostictaceae</taxon>
        <taxon>Phyllosticta</taxon>
    </lineage>
</organism>
<protein>
    <recommendedName>
        <fullName evidence="4">Secreted protein</fullName>
    </recommendedName>
</protein>
<name>A0ABR1Y2S3_9PEZI</name>
<evidence type="ECO:0000313" key="2">
    <source>
        <dbReference type="EMBL" id="KAK8175358.1"/>
    </source>
</evidence>
<sequence>MPTRGQLSTSNPTALVLWILGTASLCIQAILATVVAERSTCAGMRVFNARWCVVESGSLKLPVPLAFCESPNPRFARTPPIKSYCGLRDRRACTRDLCPSSQTMNALGSNPPVRRCAELSFCLTCHLVARDATHLPAAVQHNLSAVTDYIHGTRTTRSLYLPVAPFRVESSLATAALRAYP</sequence>
<keyword evidence="1" id="KW-1133">Transmembrane helix</keyword>
<reference evidence="2 3" key="1">
    <citation type="journal article" date="2022" name="G3 (Bethesda)">
        <title>Enemy or ally: a genomic approach to elucidate the lifestyle of Phyllosticta citrichinaensis.</title>
        <authorList>
            <person name="Buijs V.A."/>
            <person name="Groenewald J.Z."/>
            <person name="Haridas S."/>
            <person name="LaButti K.M."/>
            <person name="Lipzen A."/>
            <person name="Martin F.M."/>
            <person name="Barry K."/>
            <person name="Grigoriev I.V."/>
            <person name="Crous P.W."/>
            <person name="Seidl M.F."/>
        </authorList>
    </citation>
    <scope>NUCLEOTIDE SEQUENCE [LARGE SCALE GENOMIC DNA]</scope>
    <source>
        <strain evidence="2 3">CBS 129764</strain>
    </source>
</reference>
<dbReference type="EMBL" id="JBBWUH010000002">
    <property type="protein sequence ID" value="KAK8175358.1"/>
    <property type="molecule type" value="Genomic_DNA"/>
</dbReference>
<evidence type="ECO:0008006" key="4">
    <source>
        <dbReference type="Google" id="ProtNLM"/>
    </source>
</evidence>
<dbReference type="Proteomes" id="UP001456524">
    <property type="component" value="Unassembled WGS sequence"/>
</dbReference>
<keyword evidence="1" id="KW-0812">Transmembrane</keyword>
<accession>A0ABR1Y2S3</accession>
<keyword evidence="3" id="KW-1185">Reference proteome</keyword>
<proteinExistence type="predicted"/>
<evidence type="ECO:0000313" key="3">
    <source>
        <dbReference type="Proteomes" id="UP001456524"/>
    </source>
</evidence>
<gene>
    <name evidence="2" type="ORF">IWX90DRAFT_107999</name>
</gene>
<comment type="caution">
    <text evidence="2">The sequence shown here is derived from an EMBL/GenBank/DDBJ whole genome shotgun (WGS) entry which is preliminary data.</text>
</comment>
<evidence type="ECO:0000256" key="1">
    <source>
        <dbReference type="SAM" id="Phobius"/>
    </source>
</evidence>
<feature type="transmembrane region" description="Helical" evidence="1">
    <location>
        <begin position="15"/>
        <end position="36"/>
    </location>
</feature>
<keyword evidence="1" id="KW-0472">Membrane</keyword>